<organism evidence="3">
    <name type="scientific">hydrothermal vent metagenome</name>
    <dbReference type="NCBI Taxonomy" id="652676"/>
    <lineage>
        <taxon>unclassified sequences</taxon>
        <taxon>metagenomes</taxon>
        <taxon>ecological metagenomes</taxon>
    </lineage>
</organism>
<dbReference type="EMBL" id="UOFX01000027">
    <property type="protein sequence ID" value="VAX07680.1"/>
    <property type="molecule type" value="Genomic_DNA"/>
</dbReference>
<dbReference type="GO" id="GO:0009307">
    <property type="term" value="P:DNA restriction-modification system"/>
    <property type="evidence" value="ECO:0007669"/>
    <property type="project" value="UniProtKB-KW"/>
</dbReference>
<evidence type="ECO:0000256" key="2">
    <source>
        <dbReference type="ARBA" id="ARBA00023125"/>
    </source>
</evidence>
<evidence type="ECO:0000313" key="3">
    <source>
        <dbReference type="EMBL" id="VAX07680.1"/>
    </source>
</evidence>
<keyword evidence="1" id="KW-0680">Restriction system</keyword>
<gene>
    <name evidence="3" type="ORF">MNBD_GAMMA26-1411</name>
</gene>
<reference evidence="3" key="1">
    <citation type="submission" date="2018-06" db="EMBL/GenBank/DDBJ databases">
        <authorList>
            <person name="Zhirakovskaya E."/>
        </authorList>
    </citation>
    <scope>NUCLEOTIDE SEQUENCE</scope>
</reference>
<sequence>MTEQAPGLLGSTIFIPEKSRYLHNQRLGLLQIKNPKVKKEFLYHVFNSRIIRKPISETSA</sequence>
<dbReference type="SUPFAM" id="SSF116734">
    <property type="entry name" value="DNA methylase specificity domain"/>
    <property type="match status" value="1"/>
</dbReference>
<name>A0A3B1BBE4_9ZZZZ</name>
<proteinExistence type="predicted"/>
<accession>A0A3B1BBE4</accession>
<protein>
    <submittedName>
        <fullName evidence="3">Type I restriction-modification system, specificity subunit S</fullName>
    </submittedName>
</protein>
<feature type="non-terminal residue" evidence="3">
    <location>
        <position position="60"/>
    </location>
</feature>
<keyword evidence="2" id="KW-0238">DNA-binding</keyword>
<evidence type="ECO:0000256" key="1">
    <source>
        <dbReference type="ARBA" id="ARBA00022747"/>
    </source>
</evidence>
<dbReference type="GO" id="GO:0003677">
    <property type="term" value="F:DNA binding"/>
    <property type="evidence" value="ECO:0007669"/>
    <property type="project" value="UniProtKB-KW"/>
</dbReference>
<dbReference type="InterPro" id="IPR044946">
    <property type="entry name" value="Restrct_endonuc_typeI_TRD_sf"/>
</dbReference>
<dbReference type="AlphaFoldDB" id="A0A3B1BBE4"/>
<dbReference type="Gene3D" id="3.90.220.20">
    <property type="entry name" value="DNA methylase specificity domains"/>
    <property type="match status" value="1"/>
</dbReference>